<dbReference type="EC" id="2.4.1.-" evidence="12"/>
<dbReference type="GO" id="GO:0004376">
    <property type="term" value="F:GPI mannosyltransferase activity"/>
    <property type="evidence" value="ECO:0007669"/>
    <property type="project" value="InterPro"/>
</dbReference>
<evidence type="ECO:0000256" key="10">
    <source>
        <dbReference type="ARBA" id="ARBA00022989"/>
    </source>
</evidence>
<evidence type="ECO:0000256" key="6">
    <source>
        <dbReference type="ARBA" id="ARBA00022676"/>
    </source>
</evidence>
<evidence type="ECO:0000256" key="4">
    <source>
        <dbReference type="ARBA" id="ARBA00013795"/>
    </source>
</evidence>
<gene>
    <name evidence="13" type="ORF">AMAG_12729</name>
</gene>
<evidence type="ECO:0000256" key="9">
    <source>
        <dbReference type="ARBA" id="ARBA00022824"/>
    </source>
</evidence>
<keyword evidence="7 12" id="KW-0808">Transferase</keyword>
<dbReference type="GO" id="GO:0000009">
    <property type="term" value="F:alpha-1,6-mannosyltransferase activity"/>
    <property type="evidence" value="ECO:0007669"/>
    <property type="project" value="InterPro"/>
</dbReference>
<dbReference type="UniPathway" id="UPA00196"/>
<dbReference type="GO" id="GO:0006506">
    <property type="term" value="P:GPI anchor biosynthetic process"/>
    <property type="evidence" value="ECO:0007669"/>
    <property type="project" value="UniProtKB-UniPathway"/>
</dbReference>
<keyword evidence="10 12" id="KW-1133">Transmembrane helix</keyword>
<comment type="caution">
    <text evidence="12">Lacks conserved residue(s) required for the propagation of feature annotation.</text>
</comment>
<reference evidence="14" key="2">
    <citation type="submission" date="2009-11" db="EMBL/GenBank/DDBJ databases">
        <title>The Genome Sequence of Allomyces macrogynus strain ATCC 38327.</title>
        <authorList>
            <consortium name="The Broad Institute Genome Sequencing Platform"/>
            <person name="Russ C."/>
            <person name="Cuomo C."/>
            <person name="Shea T."/>
            <person name="Young S.K."/>
            <person name="Zeng Q."/>
            <person name="Koehrsen M."/>
            <person name="Haas B."/>
            <person name="Borodovsky M."/>
            <person name="Guigo R."/>
            <person name="Alvarado L."/>
            <person name="Berlin A."/>
            <person name="Borenstein D."/>
            <person name="Chen Z."/>
            <person name="Engels R."/>
            <person name="Freedman E."/>
            <person name="Gellesch M."/>
            <person name="Goldberg J."/>
            <person name="Griggs A."/>
            <person name="Gujja S."/>
            <person name="Heiman D."/>
            <person name="Hepburn T."/>
            <person name="Howarth C."/>
            <person name="Jen D."/>
            <person name="Larson L."/>
            <person name="Lewis B."/>
            <person name="Mehta T."/>
            <person name="Park D."/>
            <person name="Pearson M."/>
            <person name="Roberts A."/>
            <person name="Saif S."/>
            <person name="Shenoy N."/>
            <person name="Sisk P."/>
            <person name="Stolte C."/>
            <person name="Sykes S."/>
            <person name="Walk T."/>
            <person name="White J."/>
            <person name="Yandava C."/>
            <person name="Burger G."/>
            <person name="Gray M.W."/>
            <person name="Holland P.W.H."/>
            <person name="King N."/>
            <person name="Lang F.B.F."/>
            <person name="Roger A.J."/>
            <person name="Ruiz-Trillo I."/>
            <person name="Lander E."/>
            <person name="Nusbaum C."/>
        </authorList>
    </citation>
    <scope>NUCLEOTIDE SEQUENCE [LARGE SCALE GENOMIC DNA]</scope>
    <source>
        <strain evidence="14">ATCC 38327</strain>
    </source>
</reference>
<keyword evidence="14" id="KW-1185">Reference proteome</keyword>
<name>A0A0L0T1F7_ALLM3</name>
<evidence type="ECO:0000256" key="1">
    <source>
        <dbReference type="ARBA" id="ARBA00004477"/>
    </source>
</evidence>
<dbReference type="OrthoDB" id="10252502at2759"/>
<evidence type="ECO:0000256" key="2">
    <source>
        <dbReference type="ARBA" id="ARBA00004687"/>
    </source>
</evidence>
<evidence type="ECO:0000256" key="12">
    <source>
        <dbReference type="RuleBase" id="RU363112"/>
    </source>
</evidence>
<accession>A0A0L0T1F7</accession>
<dbReference type="InterPro" id="IPR007315">
    <property type="entry name" value="PIG-V/Gpi18"/>
</dbReference>
<evidence type="ECO:0000256" key="7">
    <source>
        <dbReference type="ARBA" id="ARBA00022679"/>
    </source>
</evidence>
<organism evidence="13 14">
    <name type="scientific">Allomyces macrogynus (strain ATCC 38327)</name>
    <name type="common">Allomyces javanicus var. macrogynus</name>
    <dbReference type="NCBI Taxonomy" id="578462"/>
    <lineage>
        <taxon>Eukaryota</taxon>
        <taxon>Fungi</taxon>
        <taxon>Fungi incertae sedis</taxon>
        <taxon>Blastocladiomycota</taxon>
        <taxon>Blastocladiomycetes</taxon>
        <taxon>Blastocladiales</taxon>
        <taxon>Blastocladiaceae</taxon>
        <taxon>Allomyces</taxon>
    </lineage>
</organism>
<feature type="transmembrane region" description="Helical" evidence="12">
    <location>
        <begin position="46"/>
        <end position="65"/>
    </location>
</feature>
<evidence type="ECO:0000256" key="3">
    <source>
        <dbReference type="ARBA" id="ARBA00008698"/>
    </source>
</evidence>
<dbReference type="GO" id="GO:0031501">
    <property type="term" value="C:mannosyltransferase complex"/>
    <property type="evidence" value="ECO:0007669"/>
    <property type="project" value="TreeGrafter"/>
</dbReference>
<keyword evidence="9 12" id="KW-0256">Endoplasmic reticulum</keyword>
<comment type="similarity">
    <text evidence="3 12">Belongs to the PIGV family.</text>
</comment>
<comment type="function">
    <text evidence="12">Mannosyltransferase involved in glycosylphosphatidylinositol-anchor biosynthesis.</text>
</comment>
<dbReference type="Pfam" id="PF04188">
    <property type="entry name" value="Mannosyl_trans2"/>
    <property type="match status" value="1"/>
</dbReference>
<dbReference type="AlphaFoldDB" id="A0A0L0T1F7"/>
<protein>
    <recommendedName>
        <fullName evidence="4 12">GPI mannosyltransferase 2</fullName>
        <ecNumber evidence="12">2.4.1.-</ecNumber>
    </recommendedName>
</protein>
<keyword evidence="6 12" id="KW-0328">Glycosyltransferase</keyword>
<reference evidence="13 14" key="1">
    <citation type="submission" date="2009-11" db="EMBL/GenBank/DDBJ databases">
        <title>Annotation of Allomyces macrogynus ATCC 38327.</title>
        <authorList>
            <consortium name="The Broad Institute Genome Sequencing Platform"/>
            <person name="Russ C."/>
            <person name="Cuomo C."/>
            <person name="Burger G."/>
            <person name="Gray M.W."/>
            <person name="Holland P.W.H."/>
            <person name="King N."/>
            <person name="Lang F.B.F."/>
            <person name="Roger A.J."/>
            <person name="Ruiz-Trillo I."/>
            <person name="Young S.K."/>
            <person name="Zeng Q."/>
            <person name="Gargeya S."/>
            <person name="Fitzgerald M."/>
            <person name="Haas B."/>
            <person name="Abouelleil A."/>
            <person name="Alvarado L."/>
            <person name="Arachchi H.M."/>
            <person name="Berlin A."/>
            <person name="Chapman S.B."/>
            <person name="Gearin G."/>
            <person name="Goldberg J."/>
            <person name="Griggs A."/>
            <person name="Gujja S."/>
            <person name="Hansen M."/>
            <person name="Heiman D."/>
            <person name="Howarth C."/>
            <person name="Larimer J."/>
            <person name="Lui A."/>
            <person name="MacDonald P.J.P."/>
            <person name="McCowen C."/>
            <person name="Montmayeur A."/>
            <person name="Murphy C."/>
            <person name="Neiman D."/>
            <person name="Pearson M."/>
            <person name="Priest M."/>
            <person name="Roberts A."/>
            <person name="Saif S."/>
            <person name="Shea T."/>
            <person name="Sisk P."/>
            <person name="Stolte C."/>
            <person name="Sykes S."/>
            <person name="Wortman J."/>
            <person name="Nusbaum C."/>
            <person name="Birren B."/>
        </authorList>
    </citation>
    <scope>NUCLEOTIDE SEQUENCE [LARGE SCALE GENOMIC DNA]</scope>
    <source>
        <strain evidence="13 14">ATCC 38327</strain>
    </source>
</reference>
<dbReference type="VEuPathDB" id="FungiDB:AMAG_12729"/>
<comment type="pathway">
    <text evidence="2 12">Glycolipid biosynthesis; glycosylphosphatidylinositol-anchor biosynthesis.</text>
</comment>
<evidence type="ECO:0000256" key="8">
    <source>
        <dbReference type="ARBA" id="ARBA00022692"/>
    </source>
</evidence>
<dbReference type="GO" id="GO:0005789">
    <property type="term" value="C:endoplasmic reticulum membrane"/>
    <property type="evidence" value="ECO:0007669"/>
    <property type="project" value="UniProtKB-SubCell"/>
</dbReference>
<comment type="subcellular location">
    <subcellularLocation>
        <location evidence="1 12">Endoplasmic reticulum membrane</location>
        <topology evidence="1 12">Multi-pass membrane protein</topology>
    </subcellularLocation>
</comment>
<evidence type="ECO:0000256" key="11">
    <source>
        <dbReference type="ARBA" id="ARBA00023136"/>
    </source>
</evidence>
<sequence>MWAMEQSHWALAALLWATSTLVRSNGVLHAGFFSFQFLFVKPRIRLILYAAAVFAPFLWWQWILWHRFCTPATSSYTPPTWCVTRPLDVPFFGMLHLPTHGMPYTAVQAQYWHVGWVQYWSLA</sequence>
<keyword evidence="11 12" id="KW-0472">Membrane</keyword>
<proteinExistence type="inferred from homology"/>
<dbReference type="PANTHER" id="PTHR12468">
    <property type="entry name" value="GPI MANNOSYLTRANSFERASE 2"/>
    <property type="match status" value="1"/>
</dbReference>
<dbReference type="EMBL" id="GG745357">
    <property type="protein sequence ID" value="KNE68562.1"/>
    <property type="molecule type" value="Genomic_DNA"/>
</dbReference>
<keyword evidence="8 12" id="KW-0812">Transmembrane</keyword>
<dbReference type="PANTHER" id="PTHR12468:SF2">
    <property type="entry name" value="GPI MANNOSYLTRANSFERASE 2"/>
    <property type="match status" value="1"/>
</dbReference>
<evidence type="ECO:0000256" key="5">
    <source>
        <dbReference type="ARBA" id="ARBA00022502"/>
    </source>
</evidence>
<evidence type="ECO:0000313" key="14">
    <source>
        <dbReference type="Proteomes" id="UP000054350"/>
    </source>
</evidence>
<dbReference type="Proteomes" id="UP000054350">
    <property type="component" value="Unassembled WGS sequence"/>
</dbReference>
<keyword evidence="5 12" id="KW-0337">GPI-anchor biosynthesis</keyword>
<evidence type="ECO:0000313" key="13">
    <source>
        <dbReference type="EMBL" id="KNE68562.1"/>
    </source>
</evidence>